<evidence type="ECO:0000259" key="4">
    <source>
        <dbReference type="SMART" id="SM00093"/>
    </source>
</evidence>
<dbReference type="InterPro" id="IPR023795">
    <property type="entry name" value="Serpin_CS"/>
</dbReference>
<evidence type="ECO:0000256" key="2">
    <source>
        <dbReference type="SAM" id="MobiDB-lite"/>
    </source>
</evidence>
<dbReference type="InterPro" id="IPR000215">
    <property type="entry name" value="Serpin_fam"/>
</dbReference>
<dbReference type="EMBL" id="DWWL01000047">
    <property type="protein sequence ID" value="HJC47899.1"/>
    <property type="molecule type" value="Genomic_DNA"/>
</dbReference>
<comment type="similarity">
    <text evidence="1">Belongs to the serpin family.</text>
</comment>
<dbReference type="InterPro" id="IPR023796">
    <property type="entry name" value="Serpin_dom"/>
</dbReference>
<dbReference type="PROSITE" id="PS00284">
    <property type="entry name" value="SERPIN"/>
    <property type="match status" value="1"/>
</dbReference>
<reference evidence="5" key="1">
    <citation type="journal article" date="2021" name="PeerJ">
        <title>Extensive microbial diversity within the chicken gut microbiome revealed by metagenomics and culture.</title>
        <authorList>
            <person name="Gilroy R."/>
            <person name="Ravi A."/>
            <person name="Getino M."/>
            <person name="Pursley I."/>
            <person name="Horton D.L."/>
            <person name="Alikhan N.F."/>
            <person name="Baker D."/>
            <person name="Gharbi K."/>
            <person name="Hall N."/>
            <person name="Watson M."/>
            <person name="Adriaenssens E.M."/>
            <person name="Foster-Nyarko E."/>
            <person name="Jarju S."/>
            <person name="Secka A."/>
            <person name="Antonio M."/>
            <person name="Oren A."/>
            <person name="Chaudhuri R.R."/>
            <person name="La Ragione R."/>
            <person name="Hildebrand F."/>
            <person name="Pallen M.J."/>
        </authorList>
    </citation>
    <scope>NUCLEOTIDE SEQUENCE</scope>
    <source>
        <strain evidence="5">CHK183-5548</strain>
    </source>
</reference>
<evidence type="ECO:0000313" key="6">
    <source>
        <dbReference type="Proteomes" id="UP000823883"/>
    </source>
</evidence>
<name>A0A9D2PCX4_9FIRM</name>
<dbReference type="Pfam" id="PF00079">
    <property type="entry name" value="Serpin"/>
    <property type="match status" value="1"/>
</dbReference>
<feature type="region of interest" description="Disordered" evidence="2">
    <location>
        <begin position="27"/>
        <end position="67"/>
    </location>
</feature>
<keyword evidence="3" id="KW-0732">Signal</keyword>
<comment type="caution">
    <text evidence="5">The sequence shown here is derived from an EMBL/GenBank/DDBJ whole genome shotgun (WGS) entry which is preliminary data.</text>
</comment>
<feature type="compositionally biased region" description="Basic and acidic residues" evidence="2">
    <location>
        <begin position="46"/>
        <end position="67"/>
    </location>
</feature>
<dbReference type="SMART" id="SM00093">
    <property type="entry name" value="SERPIN"/>
    <property type="match status" value="1"/>
</dbReference>
<protein>
    <submittedName>
        <fullName evidence="5">Serpin family protein</fullName>
    </submittedName>
</protein>
<gene>
    <name evidence="5" type="ORF">IAA04_07595</name>
</gene>
<feature type="domain" description="Serpin" evidence="4">
    <location>
        <begin position="98"/>
        <end position="469"/>
    </location>
</feature>
<evidence type="ECO:0000256" key="3">
    <source>
        <dbReference type="SAM" id="SignalP"/>
    </source>
</evidence>
<sequence>MKKRSRWSRWKWAGAAAAVGLALASCGPASGTKSAESAADGTQSAEADRTEEKDAAVPETASGEREEQISWYNEKLEESQVPETFLESLDQFSYRTAAALFSADGEGGESNENYSPLSLYYALGMAASGADGETLEELNELLGTDSREELSKGCRLLYENLFYTQKLQEAAYSRDGEKTEEKQPSVSLANSFWADEDLDLKKDYRSLLAEDFYASSYLVDFKEDETWRQMEAWIGEHTGGVMKPQLAEDPQTLLALINTLYYYGAWRDEFPAEETEKDTFYLADGTESSGDFMHVTVSGTKYKDGDGFQTASLGLRGAGQGDEMVFVLPDEGTSAEELLSSPERLKDALELGDEYRSVSWTVPQFSFGSSIDGNRLLKSLGVNRMFTDLAEFPGISDRKLQVSKVLQETHIGLDEKGVEGAAYTMVTMMETAAPLNPETPVEMRLDRPFLYGIRSGNGAWLFLGIVRDPFAA</sequence>
<dbReference type="Gene3D" id="3.30.497.10">
    <property type="entry name" value="Antithrombin, subunit I, domain 2"/>
    <property type="match status" value="1"/>
</dbReference>
<evidence type="ECO:0000256" key="1">
    <source>
        <dbReference type="RuleBase" id="RU000411"/>
    </source>
</evidence>
<accession>A0A9D2PCX4</accession>
<reference evidence="5" key="2">
    <citation type="submission" date="2021-04" db="EMBL/GenBank/DDBJ databases">
        <authorList>
            <person name="Gilroy R."/>
        </authorList>
    </citation>
    <scope>NUCLEOTIDE SEQUENCE</scope>
    <source>
        <strain evidence="5">CHK183-5548</strain>
    </source>
</reference>
<proteinExistence type="inferred from homology"/>
<dbReference type="PROSITE" id="PS51257">
    <property type="entry name" value="PROKAR_LIPOPROTEIN"/>
    <property type="match status" value="1"/>
</dbReference>
<feature type="chain" id="PRO_5039380399" evidence="3">
    <location>
        <begin position="25"/>
        <end position="472"/>
    </location>
</feature>
<dbReference type="GO" id="GO:0005615">
    <property type="term" value="C:extracellular space"/>
    <property type="evidence" value="ECO:0007669"/>
    <property type="project" value="InterPro"/>
</dbReference>
<dbReference type="Gene3D" id="2.30.39.10">
    <property type="entry name" value="Alpha-1-antitrypsin, domain 1"/>
    <property type="match status" value="1"/>
</dbReference>
<dbReference type="AlphaFoldDB" id="A0A9D2PCX4"/>
<dbReference type="PANTHER" id="PTHR11461">
    <property type="entry name" value="SERINE PROTEASE INHIBITOR, SERPIN"/>
    <property type="match status" value="1"/>
</dbReference>
<dbReference type="InterPro" id="IPR036186">
    <property type="entry name" value="Serpin_sf"/>
</dbReference>
<dbReference type="Proteomes" id="UP000823883">
    <property type="component" value="Unassembled WGS sequence"/>
</dbReference>
<dbReference type="PANTHER" id="PTHR11461:SF211">
    <property type="entry name" value="GH10112P-RELATED"/>
    <property type="match status" value="1"/>
</dbReference>
<dbReference type="GO" id="GO:0004867">
    <property type="term" value="F:serine-type endopeptidase inhibitor activity"/>
    <property type="evidence" value="ECO:0007669"/>
    <property type="project" value="InterPro"/>
</dbReference>
<evidence type="ECO:0000313" key="5">
    <source>
        <dbReference type="EMBL" id="HJC47899.1"/>
    </source>
</evidence>
<organism evidence="5 6">
    <name type="scientific">Candidatus Lachnoclostridium pullistercoris</name>
    <dbReference type="NCBI Taxonomy" id="2838632"/>
    <lineage>
        <taxon>Bacteria</taxon>
        <taxon>Bacillati</taxon>
        <taxon>Bacillota</taxon>
        <taxon>Clostridia</taxon>
        <taxon>Lachnospirales</taxon>
        <taxon>Lachnospiraceae</taxon>
    </lineage>
</organism>
<feature type="signal peptide" evidence="3">
    <location>
        <begin position="1"/>
        <end position="24"/>
    </location>
</feature>
<feature type="compositionally biased region" description="Polar residues" evidence="2">
    <location>
        <begin position="31"/>
        <end position="45"/>
    </location>
</feature>
<dbReference type="SUPFAM" id="SSF56574">
    <property type="entry name" value="Serpins"/>
    <property type="match status" value="1"/>
</dbReference>
<dbReference type="InterPro" id="IPR042185">
    <property type="entry name" value="Serpin_sf_2"/>
</dbReference>
<dbReference type="InterPro" id="IPR042178">
    <property type="entry name" value="Serpin_sf_1"/>
</dbReference>